<dbReference type="InterPro" id="IPR032675">
    <property type="entry name" value="LRR_dom_sf"/>
</dbReference>
<dbReference type="EMBL" id="ML995498">
    <property type="protein sequence ID" value="KAF2138131.1"/>
    <property type="molecule type" value="Genomic_DNA"/>
</dbReference>
<reference evidence="1" key="1">
    <citation type="journal article" date="2020" name="Stud. Mycol.">
        <title>101 Dothideomycetes genomes: a test case for predicting lifestyles and emergence of pathogens.</title>
        <authorList>
            <person name="Haridas S."/>
            <person name="Albert R."/>
            <person name="Binder M."/>
            <person name="Bloem J."/>
            <person name="Labutti K."/>
            <person name="Salamov A."/>
            <person name="Andreopoulos B."/>
            <person name="Baker S."/>
            <person name="Barry K."/>
            <person name="Bills G."/>
            <person name="Bluhm B."/>
            <person name="Cannon C."/>
            <person name="Castanera R."/>
            <person name="Culley D."/>
            <person name="Daum C."/>
            <person name="Ezra D."/>
            <person name="Gonzalez J."/>
            <person name="Henrissat B."/>
            <person name="Kuo A."/>
            <person name="Liang C."/>
            <person name="Lipzen A."/>
            <person name="Lutzoni F."/>
            <person name="Magnuson J."/>
            <person name="Mondo S."/>
            <person name="Nolan M."/>
            <person name="Ohm R."/>
            <person name="Pangilinan J."/>
            <person name="Park H.-J."/>
            <person name="Ramirez L."/>
            <person name="Alfaro M."/>
            <person name="Sun H."/>
            <person name="Tritt A."/>
            <person name="Yoshinaga Y."/>
            <person name="Zwiers L.-H."/>
            <person name="Turgeon B."/>
            <person name="Goodwin S."/>
            <person name="Spatafora J."/>
            <person name="Crous P."/>
            <person name="Grigoriev I."/>
        </authorList>
    </citation>
    <scope>NUCLEOTIDE SEQUENCE</scope>
    <source>
        <strain evidence="1">CBS 121167</strain>
    </source>
</reference>
<organism evidence="1 2">
    <name type="scientific">Aplosporella prunicola CBS 121167</name>
    <dbReference type="NCBI Taxonomy" id="1176127"/>
    <lineage>
        <taxon>Eukaryota</taxon>
        <taxon>Fungi</taxon>
        <taxon>Dikarya</taxon>
        <taxon>Ascomycota</taxon>
        <taxon>Pezizomycotina</taxon>
        <taxon>Dothideomycetes</taxon>
        <taxon>Dothideomycetes incertae sedis</taxon>
        <taxon>Botryosphaeriales</taxon>
        <taxon>Aplosporellaceae</taxon>
        <taxon>Aplosporella</taxon>
    </lineage>
</organism>
<dbReference type="GeneID" id="54298626"/>
<evidence type="ECO:0000313" key="2">
    <source>
        <dbReference type="Proteomes" id="UP000799438"/>
    </source>
</evidence>
<dbReference type="Gene3D" id="3.80.10.10">
    <property type="entry name" value="Ribonuclease Inhibitor"/>
    <property type="match status" value="1"/>
</dbReference>
<dbReference type="AlphaFoldDB" id="A0A6A6B5T6"/>
<accession>A0A6A6B5T6</accession>
<dbReference type="RefSeq" id="XP_033393844.1">
    <property type="nucleotide sequence ID" value="XM_033541130.1"/>
</dbReference>
<proteinExistence type="predicted"/>
<name>A0A6A6B5T6_9PEZI</name>
<keyword evidence="2" id="KW-1185">Reference proteome</keyword>
<sequence length="176" mass="19733">MMSDTPFKDLQELEITAKYETLCSLVPCLDRLTKLSISLVRDADCRIINAALRLLSVCKEVQTLEVEEGFYDTDLDNENYKWSTIEGSSLASLVNGCQKLEVLVVTKDNDGPSAFSQEGFTEAIYEEIAMCLNKLVHIHLDLLDLKTDESTVVEETVVTGIFERHCPNLEICLIGH</sequence>
<evidence type="ECO:0000313" key="1">
    <source>
        <dbReference type="EMBL" id="KAF2138131.1"/>
    </source>
</evidence>
<gene>
    <name evidence="1" type="ORF">K452DRAFT_291184</name>
</gene>
<dbReference type="Proteomes" id="UP000799438">
    <property type="component" value="Unassembled WGS sequence"/>
</dbReference>
<protein>
    <submittedName>
        <fullName evidence="1">Uncharacterized protein</fullName>
    </submittedName>
</protein>